<dbReference type="Pfam" id="PF00294">
    <property type="entry name" value="PfkB"/>
    <property type="match status" value="1"/>
</dbReference>
<dbReference type="Proteomes" id="UP001205603">
    <property type="component" value="Unassembled WGS sequence"/>
</dbReference>
<accession>A0ABT1MJ70</accession>
<dbReference type="InterPro" id="IPR011611">
    <property type="entry name" value="PfkB_dom"/>
</dbReference>
<dbReference type="SUPFAM" id="SSF53613">
    <property type="entry name" value="Ribokinase-like"/>
    <property type="match status" value="1"/>
</dbReference>
<evidence type="ECO:0000256" key="3">
    <source>
        <dbReference type="ARBA" id="ARBA00022777"/>
    </source>
</evidence>
<dbReference type="CDD" id="cd01168">
    <property type="entry name" value="adenosine_kinase"/>
    <property type="match status" value="1"/>
</dbReference>
<dbReference type="GO" id="GO:0016301">
    <property type="term" value="F:kinase activity"/>
    <property type="evidence" value="ECO:0007669"/>
    <property type="project" value="UniProtKB-KW"/>
</dbReference>
<keyword evidence="3 5" id="KW-0418">Kinase</keyword>
<keyword evidence="2" id="KW-0808">Transferase</keyword>
<evidence type="ECO:0000256" key="2">
    <source>
        <dbReference type="ARBA" id="ARBA00022679"/>
    </source>
</evidence>
<comment type="similarity">
    <text evidence="1">Belongs to the carbohydrate kinase PfkB family.</text>
</comment>
<feature type="domain" description="Carbohydrate kinase PfkB" evidence="4">
    <location>
        <begin position="56"/>
        <end position="307"/>
    </location>
</feature>
<dbReference type="PROSITE" id="PS00584">
    <property type="entry name" value="PFKB_KINASES_2"/>
    <property type="match status" value="1"/>
</dbReference>
<dbReference type="InterPro" id="IPR029056">
    <property type="entry name" value="Ribokinase-like"/>
</dbReference>
<dbReference type="EMBL" id="JANDHW010000009">
    <property type="protein sequence ID" value="MCP9612466.1"/>
    <property type="molecule type" value="Genomic_DNA"/>
</dbReference>
<sequence length="326" mass="35166">MKVLGLGNALTDVLAILSSDECIHEVGLFKGGMQLINEDKLLKIMAMFEDFDTFLATGGSAANAVSGLTRMGVPGGFIGKVGHDSYGRFYKEDLRKNGVEPYLLSSDIASGCAMTMITPDGERTFGTYLGAAATLSQEDLHPAMFEGYDLLHIEGYLVQDPLMIRRAVQLAQDAGLKISLDMSSYNIVKENLDFFEELLVRYVNIVFANEEEAYAYTGLEPEDAVKILAKQCEIAVVKCGAQGSVICRGEEVAHVSATRSKCVDTTGAGDLYAAGFLYGLSCGYSLEIAGNIGSILSGEVIEVIGTKMDDARWAEIKLKVQALFNN</sequence>
<evidence type="ECO:0000256" key="1">
    <source>
        <dbReference type="ARBA" id="ARBA00010688"/>
    </source>
</evidence>
<dbReference type="RefSeq" id="WP_255027771.1">
    <property type="nucleotide sequence ID" value="NZ_JANDHW010000009.1"/>
</dbReference>
<dbReference type="InterPro" id="IPR002173">
    <property type="entry name" value="Carboh/pur_kinase_PfkB_CS"/>
</dbReference>
<evidence type="ECO:0000313" key="6">
    <source>
        <dbReference type="Proteomes" id="UP001205603"/>
    </source>
</evidence>
<dbReference type="InterPro" id="IPR052700">
    <property type="entry name" value="Carb_kinase_PfkB-like"/>
</dbReference>
<protein>
    <submittedName>
        <fullName evidence="5">Adenosine kinase</fullName>
    </submittedName>
</protein>
<comment type="caution">
    <text evidence="5">The sequence shown here is derived from an EMBL/GenBank/DDBJ whole genome shotgun (WGS) entry which is preliminary data.</text>
</comment>
<keyword evidence="6" id="KW-1185">Reference proteome</keyword>
<dbReference type="Gene3D" id="3.40.1190.20">
    <property type="match status" value="1"/>
</dbReference>
<evidence type="ECO:0000259" key="4">
    <source>
        <dbReference type="Pfam" id="PF00294"/>
    </source>
</evidence>
<dbReference type="PANTHER" id="PTHR43320">
    <property type="entry name" value="SUGAR KINASE"/>
    <property type="match status" value="1"/>
</dbReference>
<gene>
    <name evidence="5" type="ORF">NMU02_10220</name>
</gene>
<organism evidence="5 6">
    <name type="scientific">Coprobacter tertius</name>
    <dbReference type="NCBI Taxonomy" id="2944915"/>
    <lineage>
        <taxon>Bacteria</taxon>
        <taxon>Pseudomonadati</taxon>
        <taxon>Bacteroidota</taxon>
        <taxon>Bacteroidia</taxon>
        <taxon>Bacteroidales</taxon>
        <taxon>Barnesiellaceae</taxon>
        <taxon>Coprobacter</taxon>
    </lineage>
</organism>
<evidence type="ECO:0000313" key="5">
    <source>
        <dbReference type="EMBL" id="MCP9612466.1"/>
    </source>
</evidence>
<name>A0ABT1MJ70_9BACT</name>
<dbReference type="PANTHER" id="PTHR43320:SF3">
    <property type="entry name" value="CARBOHYDRATE KINASE PFKB DOMAIN-CONTAINING PROTEIN"/>
    <property type="match status" value="1"/>
</dbReference>
<reference evidence="5 6" key="1">
    <citation type="submission" date="2022-07" db="EMBL/GenBank/DDBJ databases">
        <title>Fecal culturing of patients with breast cancer.</title>
        <authorList>
            <person name="Teng N.M.Y."/>
            <person name="Kiu R."/>
            <person name="Evans R."/>
            <person name="Baker D.J."/>
            <person name="Zenner C."/>
            <person name="Robinson S.D."/>
            <person name="Hall L.J."/>
        </authorList>
    </citation>
    <scope>NUCLEOTIDE SEQUENCE [LARGE SCALE GENOMIC DNA]</scope>
    <source>
        <strain evidence="5 6">LH1063</strain>
    </source>
</reference>
<proteinExistence type="inferred from homology"/>